<keyword evidence="3" id="KW-1185">Reference proteome</keyword>
<feature type="compositionally biased region" description="Polar residues" evidence="1">
    <location>
        <begin position="11"/>
        <end position="26"/>
    </location>
</feature>
<dbReference type="AlphaFoldDB" id="A0A165DZR1"/>
<evidence type="ECO:0000313" key="2">
    <source>
        <dbReference type="EMBL" id="KZV85761.1"/>
    </source>
</evidence>
<dbReference type="InParanoid" id="A0A165DZR1"/>
<evidence type="ECO:0000313" key="3">
    <source>
        <dbReference type="Proteomes" id="UP000077266"/>
    </source>
</evidence>
<dbReference type="Proteomes" id="UP000077266">
    <property type="component" value="Unassembled WGS sequence"/>
</dbReference>
<name>A0A165DZR1_EXIGL</name>
<evidence type="ECO:0008006" key="4">
    <source>
        <dbReference type="Google" id="ProtNLM"/>
    </source>
</evidence>
<reference evidence="2 3" key="1">
    <citation type="journal article" date="2016" name="Mol. Biol. Evol.">
        <title>Comparative Genomics of Early-Diverging Mushroom-Forming Fungi Provides Insights into the Origins of Lignocellulose Decay Capabilities.</title>
        <authorList>
            <person name="Nagy L.G."/>
            <person name="Riley R."/>
            <person name="Tritt A."/>
            <person name="Adam C."/>
            <person name="Daum C."/>
            <person name="Floudas D."/>
            <person name="Sun H."/>
            <person name="Yadav J.S."/>
            <person name="Pangilinan J."/>
            <person name="Larsson K.H."/>
            <person name="Matsuura K."/>
            <person name="Barry K."/>
            <person name="Labutti K."/>
            <person name="Kuo R."/>
            <person name="Ohm R.A."/>
            <person name="Bhattacharya S.S."/>
            <person name="Shirouzu T."/>
            <person name="Yoshinaga Y."/>
            <person name="Martin F.M."/>
            <person name="Grigoriev I.V."/>
            <person name="Hibbett D.S."/>
        </authorList>
    </citation>
    <scope>NUCLEOTIDE SEQUENCE [LARGE SCALE GENOMIC DNA]</scope>
    <source>
        <strain evidence="2 3">HHB12029</strain>
    </source>
</reference>
<evidence type="ECO:0000256" key="1">
    <source>
        <dbReference type="SAM" id="MobiDB-lite"/>
    </source>
</evidence>
<feature type="region of interest" description="Disordered" evidence="1">
    <location>
        <begin position="1"/>
        <end position="29"/>
    </location>
</feature>
<organism evidence="2 3">
    <name type="scientific">Exidia glandulosa HHB12029</name>
    <dbReference type="NCBI Taxonomy" id="1314781"/>
    <lineage>
        <taxon>Eukaryota</taxon>
        <taxon>Fungi</taxon>
        <taxon>Dikarya</taxon>
        <taxon>Basidiomycota</taxon>
        <taxon>Agaricomycotina</taxon>
        <taxon>Agaricomycetes</taxon>
        <taxon>Auriculariales</taxon>
        <taxon>Exidiaceae</taxon>
        <taxon>Exidia</taxon>
    </lineage>
</organism>
<sequence length="422" mass="44098">MSKAPKLSRNAFVSQSAQATLTSSDRNGPRRLSCARCYKSHLKCSLAGTQAPDRQLGGTEGLHPDDGRCAQCVAANEDCSPRTRKKEEPRSALKAQLAAETDALAISVDHLESLLGIIDGLQPYDPAKLLGIRSFIAQVKNPKAAAEQSVHHGPDSVVSLNTSTINVTDVAQTPDNALGAPATTAAGTHTQPTRTGAVALDSTLTSTWPSTDLHLQYPPPSGIPMYQGNSDSVNPLVLKGSTAPASASRAANIHPGAARRPHMPSFMENATVPGGGGNDALTSSNQAMAITPQYPADLGNIFANATTIVQPPPAPGGPADLDEWSQYNLLLLSLSGNGDGTSAGNDGTAAASSSASNRLPAIEEEAYIPYMTDLEFFAYITYGNAPPPESHAVTHEDFNYFAQDYSTSACQSGSSMQQPPCE</sequence>
<accession>A0A165DZR1</accession>
<gene>
    <name evidence="2" type="ORF">EXIGLDRAFT_775230</name>
</gene>
<proteinExistence type="predicted"/>
<dbReference type="EMBL" id="KV426177">
    <property type="protein sequence ID" value="KZV85761.1"/>
    <property type="molecule type" value="Genomic_DNA"/>
</dbReference>
<protein>
    <recommendedName>
        <fullName evidence="4">Zn(2)-C6 fungal-type domain-containing protein</fullName>
    </recommendedName>
</protein>